<evidence type="ECO:0000313" key="3">
    <source>
        <dbReference type="Proteomes" id="UP000777482"/>
    </source>
</evidence>
<gene>
    <name evidence="2" type="ORF">C6P46_002701</name>
</gene>
<feature type="region of interest" description="Disordered" evidence="1">
    <location>
        <begin position="360"/>
        <end position="393"/>
    </location>
</feature>
<reference evidence="2 3" key="1">
    <citation type="submission" date="2020-11" db="EMBL/GenBank/DDBJ databases">
        <title>Kefir isolates.</title>
        <authorList>
            <person name="Marcisauskas S."/>
            <person name="Kim Y."/>
            <person name="Blasche S."/>
        </authorList>
    </citation>
    <scope>NUCLEOTIDE SEQUENCE [LARGE SCALE GENOMIC DNA]</scope>
    <source>
        <strain evidence="2 3">KR</strain>
    </source>
</reference>
<name>A0A9P7B824_RHOMI</name>
<accession>A0A9P7B824</accession>
<comment type="caution">
    <text evidence="2">The sequence shown here is derived from an EMBL/GenBank/DDBJ whole genome shotgun (WGS) entry which is preliminary data.</text>
</comment>
<protein>
    <recommendedName>
        <fullName evidence="4">Proteophosphoglycan ppg4</fullName>
    </recommendedName>
</protein>
<feature type="region of interest" description="Disordered" evidence="1">
    <location>
        <begin position="1"/>
        <end position="29"/>
    </location>
</feature>
<dbReference type="OrthoDB" id="2529262at2759"/>
<evidence type="ECO:0000313" key="2">
    <source>
        <dbReference type="EMBL" id="KAG0663362.1"/>
    </source>
</evidence>
<evidence type="ECO:0000256" key="1">
    <source>
        <dbReference type="SAM" id="MobiDB-lite"/>
    </source>
</evidence>
<sequence length="569" mass="62921">MAKIRPLDLGLKPKRAEEDRRGVDPPVRGGGRASQVIAFISAIDGFWVSIARGQKTRKLHRFGAPLDPDHNLSFRQSATRLRGIRLRLLIHLDASLLTPAPESRRLSDLLSLKPTQEDRHSSTMPTPFEYVGGQVDAEYRVTMAWDFKANLSDLPSEGIEVEQKQFGSVPLRGDWCFTIDNEDGDLSMCAVHGTLPYAALGERVTVTCTFAYFANGALRHIVTESAGARTPQPKLDEGDGLVYTAYRLSRSKDQLAKLAADGKLPQAVQSSTQRYRFSITLKQDSQRDPVRLYRTPTSDLTKALQLANSSHSPIMDARLLFKRAGDLVLELWTMADFLGKASGYYKALFASGAAETVSLRRSKRQRGPNVTSEEKPLAGAADPDPSVDWEDSDDETDAFLVERDWMSCTTTKQDTAELDYQQIELYLQTGHIKFAPIRSSHALSSDELVTKRKASLATSLGEHPTLPPPVSPKSVYRLAHLLEREELQKMALDSFASGLTISGAAAELFSPVSLAYEKPRKVVVDFVVKNWNEVKATEAWQAARAKVTSRPTEGAAQVMFDVFAAIENP</sequence>
<dbReference type="AlphaFoldDB" id="A0A9P7B824"/>
<dbReference type="Proteomes" id="UP000777482">
    <property type="component" value="Unassembled WGS sequence"/>
</dbReference>
<evidence type="ECO:0008006" key="4">
    <source>
        <dbReference type="Google" id="ProtNLM"/>
    </source>
</evidence>
<feature type="compositionally biased region" description="Basic and acidic residues" evidence="1">
    <location>
        <begin position="14"/>
        <end position="23"/>
    </location>
</feature>
<organism evidence="2 3">
    <name type="scientific">Rhodotorula mucilaginosa</name>
    <name type="common">Yeast</name>
    <name type="synonym">Rhodotorula rubra</name>
    <dbReference type="NCBI Taxonomy" id="5537"/>
    <lineage>
        <taxon>Eukaryota</taxon>
        <taxon>Fungi</taxon>
        <taxon>Dikarya</taxon>
        <taxon>Basidiomycota</taxon>
        <taxon>Pucciniomycotina</taxon>
        <taxon>Microbotryomycetes</taxon>
        <taxon>Sporidiobolales</taxon>
        <taxon>Sporidiobolaceae</taxon>
        <taxon>Rhodotorula</taxon>
    </lineage>
</organism>
<proteinExistence type="predicted"/>
<keyword evidence="3" id="KW-1185">Reference proteome</keyword>
<dbReference type="EMBL" id="PUHQ01000020">
    <property type="protein sequence ID" value="KAG0663362.1"/>
    <property type="molecule type" value="Genomic_DNA"/>
</dbReference>